<dbReference type="eggNOG" id="COG1639">
    <property type="taxonomic scope" value="Bacteria"/>
</dbReference>
<keyword evidence="3" id="KW-0597">Phosphoprotein</keyword>
<gene>
    <name evidence="11" type="ordered locus">Sinac_1803</name>
</gene>
<dbReference type="InterPro" id="IPR005467">
    <property type="entry name" value="His_kinase_dom"/>
</dbReference>
<reference evidence="11 12" key="1">
    <citation type="submission" date="2012-02" db="EMBL/GenBank/DDBJ databases">
        <title>Complete sequence of chromosome of Singulisphaera acidiphila DSM 18658.</title>
        <authorList>
            <consortium name="US DOE Joint Genome Institute (JGI-PGF)"/>
            <person name="Lucas S."/>
            <person name="Copeland A."/>
            <person name="Lapidus A."/>
            <person name="Glavina del Rio T."/>
            <person name="Dalin E."/>
            <person name="Tice H."/>
            <person name="Bruce D."/>
            <person name="Goodwin L."/>
            <person name="Pitluck S."/>
            <person name="Peters L."/>
            <person name="Ovchinnikova G."/>
            <person name="Chertkov O."/>
            <person name="Kyrpides N."/>
            <person name="Mavromatis K."/>
            <person name="Ivanova N."/>
            <person name="Brettin T."/>
            <person name="Detter J.C."/>
            <person name="Han C."/>
            <person name="Larimer F."/>
            <person name="Land M."/>
            <person name="Hauser L."/>
            <person name="Markowitz V."/>
            <person name="Cheng J.-F."/>
            <person name="Hugenholtz P."/>
            <person name="Woyke T."/>
            <person name="Wu D."/>
            <person name="Tindall B."/>
            <person name="Pomrenke H."/>
            <person name="Brambilla E."/>
            <person name="Klenk H.-P."/>
            <person name="Eisen J.A."/>
        </authorList>
    </citation>
    <scope>NUCLEOTIDE SEQUENCE [LARGE SCALE GENOMIC DNA]</scope>
    <source>
        <strain evidence="12">ATCC BAA-1392 / DSM 18658 / VKM B-2454 / MOB10</strain>
    </source>
</reference>
<dbReference type="GO" id="GO:0000155">
    <property type="term" value="F:phosphorelay sensor kinase activity"/>
    <property type="evidence" value="ECO:0007669"/>
    <property type="project" value="InterPro"/>
</dbReference>
<keyword evidence="12" id="KW-1185">Reference proteome</keyword>
<dbReference type="Pfam" id="PF02518">
    <property type="entry name" value="HATPase_c"/>
    <property type="match status" value="1"/>
</dbReference>
<evidence type="ECO:0000256" key="3">
    <source>
        <dbReference type="ARBA" id="ARBA00022553"/>
    </source>
</evidence>
<dbReference type="PANTHER" id="PTHR42878">
    <property type="entry name" value="TWO-COMPONENT HISTIDINE KINASE"/>
    <property type="match status" value="1"/>
</dbReference>
<feature type="region of interest" description="Disordered" evidence="9">
    <location>
        <begin position="657"/>
        <end position="681"/>
    </location>
</feature>
<keyword evidence="7" id="KW-0067">ATP-binding</keyword>
<dbReference type="SMART" id="SM00387">
    <property type="entry name" value="HATPase_c"/>
    <property type="match status" value="1"/>
</dbReference>
<dbReference type="eggNOG" id="COG4191">
    <property type="taxonomic scope" value="Bacteria"/>
</dbReference>
<protein>
    <recommendedName>
        <fullName evidence="2">histidine kinase</fullName>
        <ecNumber evidence="2">2.7.13.3</ecNumber>
    </recommendedName>
</protein>
<evidence type="ECO:0000256" key="6">
    <source>
        <dbReference type="ARBA" id="ARBA00022777"/>
    </source>
</evidence>
<dbReference type="SUPFAM" id="SSF47384">
    <property type="entry name" value="Homodimeric domain of signal transducing histidine kinase"/>
    <property type="match status" value="1"/>
</dbReference>
<dbReference type="InterPro" id="IPR036097">
    <property type="entry name" value="HisK_dim/P_sf"/>
</dbReference>
<dbReference type="CDD" id="cd00075">
    <property type="entry name" value="HATPase"/>
    <property type="match status" value="1"/>
</dbReference>
<dbReference type="InterPro" id="IPR003661">
    <property type="entry name" value="HisK_dim/P_dom"/>
</dbReference>
<evidence type="ECO:0000256" key="1">
    <source>
        <dbReference type="ARBA" id="ARBA00000085"/>
    </source>
</evidence>
<dbReference type="PROSITE" id="PS50109">
    <property type="entry name" value="HIS_KIN"/>
    <property type="match status" value="1"/>
</dbReference>
<keyword evidence="6 11" id="KW-0418">Kinase</keyword>
<feature type="domain" description="Histidine kinase" evidence="10">
    <location>
        <begin position="445"/>
        <end position="653"/>
    </location>
</feature>
<organism evidence="11 12">
    <name type="scientific">Singulisphaera acidiphila (strain ATCC BAA-1392 / DSM 18658 / VKM B-2454 / MOB10)</name>
    <dbReference type="NCBI Taxonomy" id="886293"/>
    <lineage>
        <taxon>Bacteria</taxon>
        <taxon>Pseudomonadati</taxon>
        <taxon>Planctomycetota</taxon>
        <taxon>Planctomycetia</taxon>
        <taxon>Isosphaerales</taxon>
        <taxon>Isosphaeraceae</taxon>
        <taxon>Singulisphaera</taxon>
    </lineage>
</organism>
<evidence type="ECO:0000313" key="12">
    <source>
        <dbReference type="Proteomes" id="UP000010798"/>
    </source>
</evidence>
<dbReference type="PRINTS" id="PR00344">
    <property type="entry name" value="BCTRLSENSOR"/>
</dbReference>
<dbReference type="GO" id="GO:0005524">
    <property type="term" value="F:ATP binding"/>
    <property type="evidence" value="ECO:0007669"/>
    <property type="project" value="UniProtKB-KW"/>
</dbReference>
<evidence type="ECO:0000256" key="2">
    <source>
        <dbReference type="ARBA" id="ARBA00012438"/>
    </source>
</evidence>
<keyword evidence="8" id="KW-0902">Two-component regulatory system</keyword>
<dbReference type="GO" id="GO:0030295">
    <property type="term" value="F:protein kinase activator activity"/>
    <property type="evidence" value="ECO:0007669"/>
    <property type="project" value="TreeGrafter"/>
</dbReference>
<dbReference type="KEGG" id="saci:Sinac_1803"/>
<keyword evidence="5" id="KW-0547">Nucleotide-binding</keyword>
<evidence type="ECO:0000256" key="9">
    <source>
        <dbReference type="SAM" id="MobiDB-lite"/>
    </source>
</evidence>
<evidence type="ECO:0000256" key="4">
    <source>
        <dbReference type="ARBA" id="ARBA00022679"/>
    </source>
</evidence>
<proteinExistence type="predicted"/>
<dbReference type="InterPro" id="IPR036890">
    <property type="entry name" value="HATPase_C_sf"/>
</dbReference>
<dbReference type="Proteomes" id="UP000010798">
    <property type="component" value="Chromosome"/>
</dbReference>
<dbReference type="Gene3D" id="1.10.287.130">
    <property type="match status" value="1"/>
</dbReference>
<evidence type="ECO:0000313" key="11">
    <source>
        <dbReference type="EMBL" id="AGA26169.1"/>
    </source>
</evidence>
<evidence type="ECO:0000256" key="7">
    <source>
        <dbReference type="ARBA" id="ARBA00022840"/>
    </source>
</evidence>
<dbReference type="Pfam" id="PF08668">
    <property type="entry name" value="HDOD"/>
    <property type="match status" value="1"/>
</dbReference>
<dbReference type="PANTHER" id="PTHR42878:SF7">
    <property type="entry name" value="SENSOR HISTIDINE KINASE GLRK"/>
    <property type="match status" value="1"/>
</dbReference>
<dbReference type="AlphaFoldDB" id="L0D9U7"/>
<dbReference type="Gene3D" id="3.30.565.10">
    <property type="entry name" value="Histidine kinase-like ATPase, C-terminal domain"/>
    <property type="match status" value="1"/>
</dbReference>
<accession>L0D9U7</accession>
<dbReference type="InterPro" id="IPR013976">
    <property type="entry name" value="HDOD"/>
</dbReference>
<keyword evidence="4" id="KW-0808">Transferase</keyword>
<dbReference type="EMBL" id="CP003364">
    <property type="protein sequence ID" value="AGA26169.1"/>
    <property type="molecule type" value="Genomic_DNA"/>
</dbReference>
<dbReference type="RefSeq" id="WP_015245338.1">
    <property type="nucleotide sequence ID" value="NC_019892.1"/>
</dbReference>
<name>L0D9U7_SINAD</name>
<dbReference type="STRING" id="886293.Sinac_1803"/>
<dbReference type="Gene3D" id="1.10.3210.10">
    <property type="entry name" value="Hypothetical protein af1432"/>
    <property type="match status" value="1"/>
</dbReference>
<evidence type="ECO:0000256" key="8">
    <source>
        <dbReference type="ARBA" id="ARBA00023012"/>
    </source>
</evidence>
<dbReference type="SMART" id="SM00388">
    <property type="entry name" value="HisKA"/>
    <property type="match status" value="1"/>
</dbReference>
<dbReference type="EC" id="2.7.13.3" evidence="2"/>
<sequence>MPVSRCRSILAPTVIRRQLERLDRLPLRPTTARLALNAFPEDSAEPSPELLASSRFPTIAESDPGWVLALTRSGTDLEAIKLLEASSWWSATAPSGPAADALNRLWRHSVAVGQAARRLATEAGEPDIDRIARAGLLHGLGLWAVAALEPEWLAEWMAEPDGPRRRAFELQTLGTEASNLGRTLAERWGCDPLVADAAWLHADLLGSMSEASVDSRSLGLIQQAFALAERTPWGLYSVEAREIGGSEPRLRLLIAEVQVRCTPALIEADATAHEERFARSNARLRRQMAELRVEKAANDRFLKAFVDADPAETADGWAERAALSWCEVAGVATARVVWTGPGLESGHEEDPRRAERPATKVLALASRGRPCAEIHLWLDPEGLSESANYASMAPAWQAWAALVADRTQLAAKLESVARGHRGWVDKEEPRVRRAKLDGLAEFAAGAGHELNNPLAVIVGRAQLLLARATEPDTVRSLRAILSQAQRTHRIIRDLMFIGRTPESRPRFCQPDEVVRASLRDIKDEADTRGIRLILKGGEPGPKVWADPDALRHLADALIRNALESTREGDTIQVAVAGGLEEVSWSVKDNGRGITSAEGEHLFDPFFCGRQAGRGLGLGLPRAARIVQQAGGEMRWHSMPGQGTIFQVHIPLLPPPKPPSPTVGAIEVEPAVGRNDPPVLKS</sequence>
<dbReference type="SUPFAM" id="SSF109604">
    <property type="entry name" value="HD-domain/PDEase-like"/>
    <property type="match status" value="1"/>
</dbReference>
<evidence type="ECO:0000259" key="10">
    <source>
        <dbReference type="PROSITE" id="PS50109"/>
    </source>
</evidence>
<dbReference type="GO" id="GO:0007234">
    <property type="term" value="P:osmosensory signaling via phosphorelay pathway"/>
    <property type="evidence" value="ECO:0007669"/>
    <property type="project" value="TreeGrafter"/>
</dbReference>
<dbReference type="InterPro" id="IPR050351">
    <property type="entry name" value="BphY/WalK/GraS-like"/>
</dbReference>
<evidence type="ECO:0000256" key="5">
    <source>
        <dbReference type="ARBA" id="ARBA00022741"/>
    </source>
</evidence>
<dbReference type="InterPro" id="IPR003594">
    <property type="entry name" value="HATPase_dom"/>
</dbReference>
<dbReference type="HOGENOM" id="CLU_397818_0_0_0"/>
<dbReference type="GO" id="GO:0000156">
    <property type="term" value="F:phosphorelay response regulator activity"/>
    <property type="evidence" value="ECO:0007669"/>
    <property type="project" value="TreeGrafter"/>
</dbReference>
<dbReference type="InterPro" id="IPR004358">
    <property type="entry name" value="Sig_transdc_His_kin-like_C"/>
</dbReference>
<dbReference type="Pfam" id="PF00512">
    <property type="entry name" value="HisKA"/>
    <property type="match status" value="1"/>
</dbReference>
<comment type="catalytic activity">
    <reaction evidence="1">
        <text>ATP + protein L-histidine = ADP + protein N-phospho-L-histidine.</text>
        <dbReference type="EC" id="2.7.13.3"/>
    </reaction>
</comment>
<dbReference type="SUPFAM" id="SSF55874">
    <property type="entry name" value="ATPase domain of HSP90 chaperone/DNA topoisomerase II/histidine kinase"/>
    <property type="match status" value="1"/>
</dbReference>
<dbReference type="CDD" id="cd00082">
    <property type="entry name" value="HisKA"/>
    <property type="match status" value="1"/>
</dbReference>